<dbReference type="InterPro" id="IPR036291">
    <property type="entry name" value="NAD(P)-bd_dom_sf"/>
</dbReference>
<name>A0A840HRW1_9SPHN</name>
<dbReference type="EMBL" id="JACHOV010000003">
    <property type="protein sequence ID" value="MBB4640643.1"/>
    <property type="molecule type" value="Genomic_DNA"/>
</dbReference>
<organism evidence="3 4">
    <name type="scientific">Rhizorhapis suberifaciens</name>
    <name type="common">corky root of lettuce</name>
    <dbReference type="NCBI Taxonomy" id="13656"/>
    <lineage>
        <taxon>Bacteria</taxon>
        <taxon>Pseudomonadati</taxon>
        <taxon>Pseudomonadota</taxon>
        <taxon>Alphaproteobacteria</taxon>
        <taxon>Sphingomonadales</taxon>
        <taxon>Sphingomonadaceae</taxon>
        <taxon>Rhizorhapis</taxon>
    </lineage>
</organism>
<accession>A0A840HRW1</accession>
<dbReference type="PRINTS" id="PR00081">
    <property type="entry name" value="GDHRDH"/>
</dbReference>
<evidence type="ECO:0000256" key="1">
    <source>
        <dbReference type="RuleBase" id="RU000363"/>
    </source>
</evidence>
<dbReference type="AlphaFoldDB" id="A0A840HRW1"/>
<dbReference type="Gene3D" id="3.40.50.720">
    <property type="entry name" value="NAD(P)-binding Rossmann-like Domain"/>
    <property type="match status" value="1"/>
</dbReference>
<dbReference type="PANTHER" id="PTHR43313">
    <property type="entry name" value="SHORT-CHAIN DEHYDROGENASE/REDUCTASE FAMILY 9C"/>
    <property type="match status" value="1"/>
</dbReference>
<feature type="domain" description="Ketoreductase" evidence="2">
    <location>
        <begin position="2"/>
        <end position="182"/>
    </location>
</feature>
<protein>
    <submittedName>
        <fullName evidence="3">NAD(P)-dependent dehydrogenase (Short-subunit alcohol dehydrogenase family)</fullName>
    </submittedName>
</protein>
<evidence type="ECO:0000313" key="4">
    <source>
        <dbReference type="Proteomes" id="UP000575068"/>
    </source>
</evidence>
<dbReference type="GO" id="GO:0016491">
    <property type="term" value="F:oxidoreductase activity"/>
    <property type="evidence" value="ECO:0007669"/>
    <property type="project" value="TreeGrafter"/>
</dbReference>
<reference evidence="3 4" key="1">
    <citation type="submission" date="2020-08" db="EMBL/GenBank/DDBJ databases">
        <title>Genomic Encyclopedia of Type Strains, Phase IV (KMG-IV): sequencing the most valuable type-strain genomes for metagenomic binning, comparative biology and taxonomic classification.</title>
        <authorList>
            <person name="Goeker M."/>
        </authorList>
    </citation>
    <scope>NUCLEOTIDE SEQUENCE [LARGE SCALE GENOMIC DNA]</scope>
    <source>
        <strain evidence="3 4">DSM 7465</strain>
    </source>
</reference>
<dbReference type="InterPro" id="IPR020904">
    <property type="entry name" value="Sc_DH/Rdtase_CS"/>
</dbReference>
<dbReference type="RefSeq" id="WP_184474486.1">
    <property type="nucleotide sequence ID" value="NZ_JACHOV010000003.1"/>
</dbReference>
<dbReference type="PANTHER" id="PTHR43313:SF1">
    <property type="entry name" value="3BETA-HYDROXYSTEROID DEHYDROGENASE DHS-16"/>
    <property type="match status" value="1"/>
</dbReference>
<proteinExistence type="inferred from homology"/>
<evidence type="ECO:0000259" key="2">
    <source>
        <dbReference type="SMART" id="SM00822"/>
    </source>
</evidence>
<dbReference type="SMART" id="SM00822">
    <property type="entry name" value="PKS_KR"/>
    <property type="match status" value="1"/>
</dbReference>
<gene>
    <name evidence="3" type="ORF">HNQ99_000936</name>
</gene>
<dbReference type="GO" id="GO:0008202">
    <property type="term" value="P:steroid metabolic process"/>
    <property type="evidence" value="ECO:0007669"/>
    <property type="project" value="TreeGrafter"/>
</dbReference>
<comment type="caution">
    <text evidence="3">The sequence shown here is derived from an EMBL/GenBank/DDBJ whole genome shotgun (WGS) entry which is preliminary data.</text>
</comment>
<dbReference type="InterPro" id="IPR057326">
    <property type="entry name" value="KR_dom"/>
</dbReference>
<dbReference type="PROSITE" id="PS00061">
    <property type="entry name" value="ADH_SHORT"/>
    <property type="match status" value="1"/>
</dbReference>
<dbReference type="InterPro" id="IPR002347">
    <property type="entry name" value="SDR_fam"/>
</dbReference>
<comment type="similarity">
    <text evidence="1">Belongs to the short-chain dehydrogenases/reductases (SDR) family.</text>
</comment>
<sequence length="281" mass="29828">MKNVLAVGAAGGSGSATVRALLQRGDRVHGTVLNDAEATAAKEQNPGLASISLLDLGRSEELLAAMPSVLATTGELDAVIVCAGLSVAGPLETTPITQLRRVMEVNCVGCLAIYQAVMPMLRRTSGRLIMISSIGGQVAMPFLGNYSASKHALEGLADSMRRETMNSGVDVVLVQPGGVKTTMTLNQLRDVEERTAKLSPDEEALYGGLYRQFHKVVATGYHEDYSPPEKIAEVIVEALDAEKPAPRYLAGPDAEQFYAMASSMSDQELDAVFARTFSPAD</sequence>
<dbReference type="SUPFAM" id="SSF51735">
    <property type="entry name" value="NAD(P)-binding Rossmann-fold domains"/>
    <property type="match status" value="1"/>
</dbReference>
<dbReference type="Pfam" id="PF00106">
    <property type="entry name" value="adh_short"/>
    <property type="match status" value="1"/>
</dbReference>
<keyword evidence="4" id="KW-1185">Reference proteome</keyword>
<dbReference type="PRINTS" id="PR00080">
    <property type="entry name" value="SDRFAMILY"/>
</dbReference>
<evidence type="ECO:0000313" key="3">
    <source>
        <dbReference type="EMBL" id="MBB4640643.1"/>
    </source>
</evidence>
<dbReference type="Proteomes" id="UP000575068">
    <property type="component" value="Unassembled WGS sequence"/>
</dbReference>